<dbReference type="SUPFAM" id="SSF47598">
    <property type="entry name" value="Ribbon-helix-helix"/>
    <property type="match status" value="1"/>
</dbReference>
<dbReference type="Gene3D" id="6.10.10.120">
    <property type="entry name" value="Antitoxin ParD1-like"/>
    <property type="match status" value="1"/>
</dbReference>
<dbReference type="PANTHER" id="PTHR36582:SF2">
    <property type="entry name" value="ANTITOXIN PARD"/>
    <property type="match status" value="1"/>
</dbReference>
<evidence type="ECO:0000313" key="8">
    <source>
        <dbReference type="Proteomes" id="UP001296969"/>
    </source>
</evidence>
<evidence type="ECO:0000256" key="1">
    <source>
        <dbReference type="ARBA" id="ARBA00008580"/>
    </source>
</evidence>
<reference evidence="6 8" key="1">
    <citation type="submission" date="2020-11" db="EMBL/GenBank/DDBJ databases">
        <title>Insectihabitans protaetiae gen. nov. sp. nov. and Insectihabitans allomyrinae sp. nov., isolated from larvae of Protaetia brevitarsis seulensis and Allomyrina dichotoma, respectively.</title>
        <authorList>
            <person name="Lee S.D."/>
            <person name="Byeon Y.-S."/>
            <person name="Kim S.-M."/>
            <person name="Yang H.L."/>
            <person name="Kim I.S."/>
        </authorList>
    </citation>
    <scope>NUCLEOTIDE SEQUENCE</scope>
    <source>
        <strain evidence="6">CWB-B4</strain>
        <strain evidence="5 8">CWB-B43</strain>
    </source>
</reference>
<evidence type="ECO:0000256" key="2">
    <source>
        <dbReference type="ARBA" id="ARBA00017940"/>
    </source>
</evidence>
<dbReference type="InterPro" id="IPR038296">
    <property type="entry name" value="ParD_sf"/>
</dbReference>
<keyword evidence="8" id="KW-1185">Reference proteome</keyword>
<keyword evidence="3" id="KW-1277">Toxin-antitoxin system</keyword>
<evidence type="ECO:0000313" key="5">
    <source>
        <dbReference type="EMBL" id="MBK5073393.1"/>
    </source>
</evidence>
<evidence type="ECO:0000313" key="6">
    <source>
        <dbReference type="EMBL" id="MBK5176876.1"/>
    </source>
</evidence>
<comment type="caution">
    <text evidence="6">The sequence shown here is derived from an EMBL/GenBank/DDBJ whole genome shotgun (WGS) entry which is preliminary data.</text>
</comment>
<dbReference type="NCBIfam" id="TIGR02606">
    <property type="entry name" value="antidote_CC2985"/>
    <property type="match status" value="1"/>
</dbReference>
<sequence>MARVTSLTLGEHFNKFVSDMLQSGRYGNSSEVVRDALRLMEAREQRIKNVREMVQAGLDSSVSNNSMDDIFDRAVKDLNEKI</sequence>
<gene>
    <name evidence="6" type="ORF">I2492_11145</name>
    <name evidence="5" type="ORF">I2493_10240</name>
</gene>
<dbReference type="AlphaFoldDB" id="A0A9D7AIP3"/>
<dbReference type="EMBL" id="JADRCQ010000002">
    <property type="protein sequence ID" value="MBK5073393.1"/>
    <property type="molecule type" value="Genomic_DNA"/>
</dbReference>
<dbReference type="GO" id="GO:0006355">
    <property type="term" value="P:regulation of DNA-templated transcription"/>
    <property type="evidence" value="ECO:0007669"/>
    <property type="project" value="InterPro"/>
</dbReference>
<evidence type="ECO:0000313" key="7">
    <source>
        <dbReference type="Proteomes" id="UP000807542"/>
    </source>
</evidence>
<dbReference type="Pfam" id="PF03693">
    <property type="entry name" value="ParD_antitoxin"/>
    <property type="match status" value="1"/>
</dbReference>
<evidence type="ECO:0000256" key="4">
    <source>
        <dbReference type="ARBA" id="ARBA00037106"/>
    </source>
</evidence>
<organism evidence="6 7">
    <name type="scientific">Limnobaculum xujianqingii</name>
    <dbReference type="NCBI Taxonomy" id="2738837"/>
    <lineage>
        <taxon>Bacteria</taxon>
        <taxon>Pseudomonadati</taxon>
        <taxon>Pseudomonadota</taxon>
        <taxon>Gammaproteobacteria</taxon>
        <taxon>Enterobacterales</taxon>
        <taxon>Budviciaceae</taxon>
        <taxon>Limnobaculum</taxon>
    </lineage>
</organism>
<evidence type="ECO:0000256" key="3">
    <source>
        <dbReference type="ARBA" id="ARBA00022649"/>
    </source>
</evidence>
<proteinExistence type="inferred from homology"/>
<dbReference type="InterPro" id="IPR010985">
    <property type="entry name" value="Ribbon_hlx_hlx"/>
</dbReference>
<dbReference type="Proteomes" id="UP001296969">
    <property type="component" value="Unassembled WGS sequence"/>
</dbReference>
<dbReference type="EMBL" id="JADRCP010000002">
    <property type="protein sequence ID" value="MBK5176876.1"/>
    <property type="molecule type" value="Genomic_DNA"/>
</dbReference>
<protein>
    <recommendedName>
        <fullName evidence="2">Antitoxin ParD</fullName>
    </recommendedName>
</protein>
<accession>A0A9D7AIP3</accession>
<comment type="similarity">
    <text evidence="1">Belongs to the ParD antitoxin family.</text>
</comment>
<dbReference type="InterPro" id="IPR022789">
    <property type="entry name" value="ParD"/>
</dbReference>
<dbReference type="Proteomes" id="UP000807542">
    <property type="component" value="Unassembled WGS sequence"/>
</dbReference>
<comment type="function">
    <text evidence="4">Antitoxin component of a type II toxin-antitoxin (TA) system. Neutralizes the effect of toxin ParE.</text>
</comment>
<name>A0A9D7AIP3_9GAMM</name>
<dbReference type="RefSeq" id="WP_228398266.1">
    <property type="nucleotide sequence ID" value="NZ_JADRCP010000002.1"/>
</dbReference>
<dbReference type="PANTHER" id="PTHR36582">
    <property type="entry name" value="ANTITOXIN PARD"/>
    <property type="match status" value="1"/>
</dbReference>